<reference evidence="2" key="2">
    <citation type="journal article" date="2023" name="IMA Fungus">
        <title>Comparative genomic study of the Penicillium genus elucidates a diverse pangenome and 15 lateral gene transfer events.</title>
        <authorList>
            <person name="Petersen C."/>
            <person name="Sorensen T."/>
            <person name="Nielsen M.R."/>
            <person name="Sondergaard T.E."/>
            <person name="Sorensen J.L."/>
            <person name="Fitzpatrick D.A."/>
            <person name="Frisvad J.C."/>
            <person name="Nielsen K.L."/>
        </authorList>
    </citation>
    <scope>NUCLEOTIDE SEQUENCE</scope>
    <source>
        <strain evidence="2">IBT 29864</strain>
    </source>
</reference>
<dbReference type="Gene3D" id="2.60.120.10">
    <property type="entry name" value="Jelly Rolls"/>
    <property type="match status" value="1"/>
</dbReference>
<keyword evidence="3" id="KW-1185">Reference proteome</keyword>
<name>A0A9W9RP44_9EURO</name>
<dbReference type="PANTHER" id="PTHR36156">
    <property type="entry name" value="SLR2101 PROTEIN"/>
    <property type="match status" value="1"/>
</dbReference>
<comment type="caution">
    <text evidence="2">The sequence shown here is derived from an EMBL/GenBank/DDBJ whole genome shotgun (WGS) entry which is preliminary data.</text>
</comment>
<reference evidence="2" key="1">
    <citation type="submission" date="2022-11" db="EMBL/GenBank/DDBJ databases">
        <authorList>
            <person name="Petersen C."/>
        </authorList>
    </citation>
    <scope>NUCLEOTIDE SEQUENCE</scope>
    <source>
        <strain evidence="2">IBT 29864</strain>
    </source>
</reference>
<dbReference type="EMBL" id="JAPZBS010000008">
    <property type="protein sequence ID" value="KAJ5363757.1"/>
    <property type="molecule type" value="Genomic_DNA"/>
</dbReference>
<evidence type="ECO:0000313" key="3">
    <source>
        <dbReference type="Proteomes" id="UP001147782"/>
    </source>
</evidence>
<evidence type="ECO:0000313" key="2">
    <source>
        <dbReference type="EMBL" id="KAJ5363757.1"/>
    </source>
</evidence>
<accession>A0A9W9RP44</accession>
<sequence length="196" mass="21363">MSSTTPQTPKTIRPLSRFITTHDDKGNAIFSSTLPETMPVNPIPDTADFSLAYTSSHFPAKLSDDADISEYAEYLTKPPGLVVYSGTVCRIVDFPPAALSPMHRTLSLDYGVVLEGEVELVLDSGETRVLKRGDVAVQRGTNHAWRNVTPAIKGENGEVVEQWARMLYVLQPAEEIEVDGRKLGEDLGGMGVRSSS</sequence>
<proteinExistence type="predicted"/>
<dbReference type="PANTHER" id="PTHR36156:SF3">
    <property type="entry name" value="CUPIN 2 CONSERVED BARREL DOMAIN-CONTAINING PROTEIN"/>
    <property type="match status" value="1"/>
</dbReference>
<dbReference type="InterPro" id="IPR014710">
    <property type="entry name" value="RmlC-like_jellyroll"/>
</dbReference>
<dbReference type="AlphaFoldDB" id="A0A9W9RP44"/>
<dbReference type="OrthoDB" id="5840532at2759"/>
<dbReference type="Proteomes" id="UP001147782">
    <property type="component" value="Unassembled WGS sequence"/>
</dbReference>
<feature type="domain" description="Cupin type-2" evidence="1">
    <location>
        <begin position="91"/>
        <end position="149"/>
    </location>
</feature>
<evidence type="ECO:0000259" key="1">
    <source>
        <dbReference type="Pfam" id="PF07883"/>
    </source>
</evidence>
<dbReference type="Pfam" id="PF07883">
    <property type="entry name" value="Cupin_2"/>
    <property type="match status" value="1"/>
</dbReference>
<protein>
    <recommendedName>
        <fullName evidence="1">Cupin type-2 domain-containing protein</fullName>
    </recommendedName>
</protein>
<dbReference type="InterPro" id="IPR047142">
    <property type="entry name" value="OryJ/VirC-like"/>
</dbReference>
<dbReference type="InterPro" id="IPR011051">
    <property type="entry name" value="RmlC_Cupin_sf"/>
</dbReference>
<dbReference type="CDD" id="cd02231">
    <property type="entry name" value="cupin_BLL6423-like"/>
    <property type="match status" value="1"/>
</dbReference>
<dbReference type="SUPFAM" id="SSF51182">
    <property type="entry name" value="RmlC-like cupins"/>
    <property type="match status" value="1"/>
</dbReference>
<dbReference type="InterPro" id="IPR013096">
    <property type="entry name" value="Cupin_2"/>
</dbReference>
<dbReference type="GeneID" id="81441563"/>
<organism evidence="2 3">
    <name type="scientific">Penicillium cataractarum</name>
    <dbReference type="NCBI Taxonomy" id="2100454"/>
    <lineage>
        <taxon>Eukaryota</taxon>
        <taxon>Fungi</taxon>
        <taxon>Dikarya</taxon>
        <taxon>Ascomycota</taxon>
        <taxon>Pezizomycotina</taxon>
        <taxon>Eurotiomycetes</taxon>
        <taxon>Eurotiomycetidae</taxon>
        <taxon>Eurotiales</taxon>
        <taxon>Aspergillaceae</taxon>
        <taxon>Penicillium</taxon>
    </lineage>
</organism>
<dbReference type="RefSeq" id="XP_056551384.1">
    <property type="nucleotide sequence ID" value="XM_056702384.1"/>
</dbReference>
<gene>
    <name evidence="2" type="ORF">N7496_009470</name>
</gene>